<protein>
    <recommendedName>
        <fullName evidence="3">DUF4044 domain-containing protein</fullName>
    </recommendedName>
</protein>
<proteinExistence type="predicted"/>
<gene>
    <name evidence="1" type="ORF">BTCBT_002514</name>
</gene>
<dbReference type="Proteomes" id="UP000013487">
    <property type="component" value="Unassembled WGS sequence"/>
</dbReference>
<organism evidence="1 2">
    <name type="scientific">Bacillus thuringiensis T01-328</name>
    <dbReference type="NCBI Taxonomy" id="1324966"/>
    <lineage>
        <taxon>Bacteria</taxon>
        <taxon>Bacillati</taxon>
        <taxon>Bacillota</taxon>
        <taxon>Bacilli</taxon>
        <taxon>Bacillales</taxon>
        <taxon>Bacillaceae</taxon>
        <taxon>Bacillus</taxon>
        <taxon>Bacillus cereus group</taxon>
    </lineage>
</organism>
<dbReference type="EMBL" id="ARXZ02000004">
    <property type="protein sequence ID" value="ERI00959.1"/>
    <property type="molecule type" value="Genomic_DNA"/>
</dbReference>
<name>A0AAN4HJT4_BACTU</name>
<evidence type="ECO:0000313" key="1">
    <source>
        <dbReference type="EMBL" id="ERI00959.1"/>
    </source>
</evidence>
<evidence type="ECO:0000313" key="2">
    <source>
        <dbReference type="Proteomes" id="UP000013487"/>
    </source>
</evidence>
<accession>A0AAN4HJT4</accession>
<reference evidence="1 2" key="1">
    <citation type="journal article" date="2013" name="Genome Announc.">
        <title>Draft Genome Sequence of Bacillus thuringiensis var. thuringiensis Strain T01-328, a Brazilian Isolate That Produces a Soluble Pesticide Protein, Cry1Ia.</title>
        <authorList>
            <person name="Varani A.M."/>
            <person name="Lemos M.V."/>
            <person name="Fernandes C.C."/>
            <person name="Lemos E.G."/>
            <person name="Alves E.C."/>
            <person name="Desiderio J.A."/>
        </authorList>
    </citation>
    <scope>NUCLEOTIDE SEQUENCE [LARGE SCALE GENOMIC DNA]</scope>
    <source>
        <strain evidence="1 2">T01-328</strain>
    </source>
</reference>
<comment type="caution">
    <text evidence="1">The sequence shown here is derived from an EMBL/GenBank/DDBJ whole genome shotgun (WGS) entry which is preliminary data.</text>
</comment>
<evidence type="ECO:0008006" key="3">
    <source>
        <dbReference type="Google" id="ProtNLM"/>
    </source>
</evidence>
<dbReference type="AlphaFoldDB" id="A0AAN4HJT4"/>
<sequence length="33" mass="3930">MKKKWMKYMMIFISLLMLFGMFAGIAMQIKQGL</sequence>